<evidence type="ECO:0000256" key="1">
    <source>
        <dbReference type="SAM" id="MobiDB-lite"/>
    </source>
</evidence>
<organism evidence="2 3">
    <name type="scientific">Molossus molossus</name>
    <name type="common">Pallas' mastiff bat</name>
    <name type="synonym">Vespertilio molossus</name>
    <dbReference type="NCBI Taxonomy" id="27622"/>
    <lineage>
        <taxon>Eukaryota</taxon>
        <taxon>Metazoa</taxon>
        <taxon>Chordata</taxon>
        <taxon>Craniata</taxon>
        <taxon>Vertebrata</taxon>
        <taxon>Euteleostomi</taxon>
        <taxon>Mammalia</taxon>
        <taxon>Eutheria</taxon>
        <taxon>Laurasiatheria</taxon>
        <taxon>Chiroptera</taxon>
        <taxon>Yangochiroptera</taxon>
        <taxon>Molossidae</taxon>
        <taxon>Molossus</taxon>
    </lineage>
</organism>
<protein>
    <submittedName>
        <fullName evidence="2">CD6 molecule</fullName>
    </submittedName>
</protein>
<comment type="caution">
    <text evidence="2">The sequence shown here is derived from an EMBL/GenBank/DDBJ whole genome shotgun (WGS) entry which is preliminary data.</text>
</comment>
<accession>A0A7J8EP74</accession>
<keyword evidence="3" id="KW-1185">Reference proteome</keyword>
<dbReference type="AlphaFoldDB" id="A0A7J8EP74"/>
<gene>
    <name evidence="2" type="ORF">HJG59_002478</name>
</gene>
<dbReference type="EMBL" id="JACASF010000013">
    <property type="protein sequence ID" value="KAF6437193.1"/>
    <property type="molecule type" value="Genomic_DNA"/>
</dbReference>
<feature type="region of interest" description="Disordered" evidence="1">
    <location>
        <begin position="108"/>
        <end position="152"/>
    </location>
</feature>
<sequence>MRGRALCLAEGKIQTAAVRGRAGVRGTQPAVPTSWPEDGAPCCWTRIAVRDGTRHVVLLRGRWIADGSPRRAWSQGCTLVPGRPQLCQPPSGPGEGMGTPWTELRRSSGTCELLPPGSQGLRRETPPTTGSATPPFPSSCHSQEGTIRLPER</sequence>
<dbReference type="Proteomes" id="UP000550707">
    <property type="component" value="Unassembled WGS sequence"/>
</dbReference>
<evidence type="ECO:0000313" key="3">
    <source>
        <dbReference type="Proteomes" id="UP000550707"/>
    </source>
</evidence>
<evidence type="ECO:0000313" key="2">
    <source>
        <dbReference type="EMBL" id="KAF6437193.1"/>
    </source>
</evidence>
<proteinExistence type="predicted"/>
<reference evidence="2 3" key="1">
    <citation type="journal article" date="2020" name="Nature">
        <title>Six reference-quality genomes reveal evolution of bat adaptations.</title>
        <authorList>
            <person name="Jebb D."/>
            <person name="Huang Z."/>
            <person name="Pippel M."/>
            <person name="Hughes G.M."/>
            <person name="Lavrichenko K."/>
            <person name="Devanna P."/>
            <person name="Winkler S."/>
            <person name="Jermiin L.S."/>
            <person name="Skirmuntt E.C."/>
            <person name="Katzourakis A."/>
            <person name="Burkitt-Gray L."/>
            <person name="Ray D.A."/>
            <person name="Sullivan K.A.M."/>
            <person name="Roscito J.G."/>
            <person name="Kirilenko B.M."/>
            <person name="Davalos L.M."/>
            <person name="Corthals A.P."/>
            <person name="Power M.L."/>
            <person name="Jones G."/>
            <person name="Ransome R.D."/>
            <person name="Dechmann D.K.N."/>
            <person name="Locatelli A.G."/>
            <person name="Puechmaille S.J."/>
            <person name="Fedrigo O."/>
            <person name="Jarvis E.D."/>
            <person name="Hiller M."/>
            <person name="Vernes S.C."/>
            <person name="Myers E.W."/>
            <person name="Teeling E.C."/>
        </authorList>
    </citation>
    <scope>NUCLEOTIDE SEQUENCE [LARGE SCALE GENOMIC DNA]</scope>
    <source>
        <strain evidence="2">MMolMol1</strain>
        <tissue evidence="2">Muscle</tissue>
    </source>
</reference>
<name>A0A7J8EP74_MOLMO</name>